<dbReference type="InterPro" id="IPR010580">
    <property type="entry name" value="ER_stress-assoc"/>
</dbReference>
<sequence length="61" mass="6931">MATTPTMRQKNKEYAKRINKRGQSAHLEEEDEKSGPSPYVVGFLLFVVLGSAVFSFIEHLF</sequence>
<gene>
    <name evidence="8" type="primary">SERP1</name>
    <name evidence="8" type="ORF">K7432_008014</name>
</gene>
<evidence type="ECO:0000256" key="2">
    <source>
        <dbReference type="ARBA" id="ARBA00022692"/>
    </source>
</evidence>
<keyword evidence="5 6" id="KW-0472">Membrane</keyword>
<evidence type="ECO:0000313" key="8">
    <source>
        <dbReference type="EMBL" id="KAK9764458.1"/>
    </source>
</evidence>
<dbReference type="Proteomes" id="UP001479436">
    <property type="component" value="Unassembled WGS sequence"/>
</dbReference>
<organism evidence="8 9">
    <name type="scientific">Basidiobolus ranarum</name>
    <dbReference type="NCBI Taxonomy" id="34480"/>
    <lineage>
        <taxon>Eukaryota</taxon>
        <taxon>Fungi</taxon>
        <taxon>Fungi incertae sedis</taxon>
        <taxon>Zoopagomycota</taxon>
        <taxon>Entomophthoromycotina</taxon>
        <taxon>Basidiobolomycetes</taxon>
        <taxon>Basidiobolales</taxon>
        <taxon>Basidiobolaceae</taxon>
        <taxon>Basidiobolus</taxon>
    </lineage>
</organism>
<reference evidence="8 9" key="1">
    <citation type="submission" date="2023-04" db="EMBL/GenBank/DDBJ databases">
        <title>Genome of Basidiobolus ranarum AG-B5.</title>
        <authorList>
            <person name="Stajich J.E."/>
            <person name="Carter-House D."/>
            <person name="Gryganskyi A."/>
        </authorList>
    </citation>
    <scope>NUCLEOTIDE SEQUENCE [LARGE SCALE GENOMIC DNA]</scope>
    <source>
        <strain evidence="8 9">AG-B5</strain>
    </source>
</reference>
<keyword evidence="2 6" id="KW-0812">Transmembrane</keyword>
<feature type="region of interest" description="Disordered" evidence="7">
    <location>
        <begin position="1"/>
        <end position="36"/>
    </location>
</feature>
<dbReference type="EMBL" id="JASJQH010000425">
    <property type="protein sequence ID" value="KAK9764458.1"/>
    <property type="molecule type" value="Genomic_DNA"/>
</dbReference>
<keyword evidence="9" id="KW-1185">Reference proteome</keyword>
<keyword evidence="3 6" id="KW-0256">Endoplasmic reticulum</keyword>
<feature type="transmembrane region" description="Helical" evidence="6">
    <location>
        <begin position="39"/>
        <end position="57"/>
    </location>
</feature>
<proteinExistence type="inferred from homology"/>
<keyword evidence="4 6" id="KW-1133">Transmembrane helix</keyword>
<comment type="subcellular location">
    <subcellularLocation>
        <location evidence="6">Membrane</location>
        <topology evidence="6">Single-pass membrane protein</topology>
    </subcellularLocation>
    <subcellularLocation>
        <location evidence="6">Endoplasmic reticulum membrane</location>
        <topology evidence="6">Single-pass membrane protein</topology>
    </subcellularLocation>
</comment>
<name>A0ABR2WSF0_9FUNG</name>
<evidence type="ECO:0000256" key="6">
    <source>
        <dbReference type="RuleBase" id="RU364120"/>
    </source>
</evidence>
<evidence type="ECO:0000256" key="1">
    <source>
        <dbReference type="ARBA" id="ARBA00005500"/>
    </source>
</evidence>
<comment type="function">
    <text evidence="6">Interacts with target proteins during translocation into the lumen of the endoplasmic reticulum. Protects unfolded target proteins against degradation and facilitate correct glycosylation.</text>
</comment>
<evidence type="ECO:0000313" key="9">
    <source>
        <dbReference type="Proteomes" id="UP001479436"/>
    </source>
</evidence>
<comment type="similarity">
    <text evidence="1 6">Belongs to the RAMP4 family.</text>
</comment>
<accession>A0ABR2WSF0</accession>
<evidence type="ECO:0000256" key="5">
    <source>
        <dbReference type="ARBA" id="ARBA00023136"/>
    </source>
</evidence>
<comment type="caution">
    <text evidence="8">The sequence shown here is derived from an EMBL/GenBank/DDBJ whole genome shotgun (WGS) entry which is preliminary data.</text>
</comment>
<protein>
    <recommendedName>
        <fullName evidence="6">Stress-associated endoplasmic reticulum protein</fullName>
    </recommendedName>
</protein>
<evidence type="ECO:0000256" key="3">
    <source>
        <dbReference type="ARBA" id="ARBA00022824"/>
    </source>
</evidence>
<evidence type="ECO:0000256" key="4">
    <source>
        <dbReference type="ARBA" id="ARBA00022989"/>
    </source>
</evidence>
<evidence type="ECO:0000256" key="7">
    <source>
        <dbReference type="SAM" id="MobiDB-lite"/>
    </source>
</evidence>
<dbReference type="Pfam" id="PF06624">
    <property type="entry name" value="RAMP4"/>
    <property type="match status" value="1"/>
</dbReference>